<organism evidence="8 9">
    <name type="scientific">Saliniradius amylolyticus</name>
    <dbReference type="NCBI Taxonomy" id="2183582"/>
    <lineage>
        <taxon>Bacteria</taxon>
        <taxon>Pseudomonadati</taxon>
        <taxon>Pseudomonadota</taxon>
        <taxon>Gammaproteobacteria</taxon>
        <taxon>Alteromonadales</taxon>
        <taxon>Alteromonadaceae</taxon>
        <taxon>Saliniradius</taxon>
    </lineage>
</organism>
<feature type="transmembrane region" description="Helical" evidence="6">
    <location>
        <begin position="243"/>
        <end position="265"/>
    </location>
</feature>
<keyword evidence="6" id="KW-1003">Cell membrane</keyword>
<feature type="transmembrane region" description="Helical" evidence="6">
    <location>
        <begin position="133"/>
        <end position="152"/>
    </location>
</feature>
<evidence type="ECO:0000256" key="1">
    <source>
        <dbReference type="ARBA" id="ARBA00004141"/>
    </source>
</evidence>
<keyword evidence="5 6" id="KW-0472">Membrane</keyword>
<evidence type="ECO:0000256" key="4">
    <source>
        <dbReference type="ARBA" id="ARBA00022989"/>
    </source>
</evidence>
<comment type="subcellular location">
    <subcellularLocation>
        <location evidence="6">Cell membrane</location>
        <topology evidence="6">Multi-pass membrane protein</topology>
    </subcellularLocation>
    <subcellularLocation>
        <location evidence="1">Membrane</location>
        <topology evidence="1">Multi-pass membrane protein</topology>
    </subcellularLocation>
</comment>
<evidence type="ECO:0000256" key="5">
    <source>
        <dbReference type="ARBA" id="ARBA00023136"/>
    </source>
</evidence>
<feature type="transmembrane region" description="Helical" evidence="6">
    <location>
        <begin position="7"/>
        <end position="26"/>
    </location>
</feature>
<dbReference type="PANTHER" id="PTHR31154">
    <property type="entry name" value="MEMBRANE TRANSPORTER PROTEIN"/>
    <property type="match status" value="1"/>
</dbReference>
<feature type="transmembrane region" description="Helical" evidence="6">
    <location>
        <begin position="82"/>
        <end position="98"/>
    </location>
</feature>
<dbReference type="RefSeq" id="WP_109341058.1">
    <property type="nucleotide sequence ID" value="NZ_CP029347.1"/>
</dbReference>
<dbReference type="Proteomes" id="UP000245728">
    <property type="component" value="Chromosome"/>
</dbReference>
<dbReference type="GO" id="GO:0005886">
    <property type="term" value="C:plasma membrane"/>
    <property type="evidence" value="ECO:0007669"/>
    <property type="project" value="UniProtKB-SubCell"/>
</dbReference>
<feature type="transmembrane region" description="Helical" evidence="6">
    <location>
        <begin position="212"/>
        <end position="231"/>
    </location>
</feature>
<reference evidence="8 9" key="1">
    <citation type="submission" date="2018-05" db="EMBL/GenBank/DDBJ databases">
        <title>Salinimonas sp. HMF8227 Genome sequencing and assembly.</title>
        <authorList>
            <person name="Kang H."/>
            <person name="Kang J."/>
            <person name="Cha I."/>
            <person name="Kim H."/>
            <person name="Joh K."/>
        </authorList>
    </citation>
    <scope>NUCLEOTIDE SEQUENCE [LARGE SCALE GENOMIC DNA]</scope>
    <source>
        <strain evidence="8 9">HMF8227</strain>
    </source>
</reference>
<comment type="similarity">
    <text evidence="2 6">Belongs to the 4-toluene sulfonate uptake permease (TSUP) (TC 2.A.102) family.</text>
</comment>
<keyword evidence="4 6" id="KW-1133">Transmembrane helix</keyword>
<comment type="caution">
    <text evidence="6">Lacks conserved residue(s) required for the propagation of feature annotation.</text>
</comment>
<proteinExistence type="inferred from homology"/>
<feature type="transmembrane region" description="Helical" evidence="6">
    <location>
        <begin position="104"/>
        <end position="126"/>
    </location>
</feature>
<evidence type="ECO:0000256" key="3">
    <source>
        <dbReference type="ARBA" id="ARBA00022692"/>
    </source>
</evidence>
<accession>A0A2S2E3X4</accession>
<evidence type="ECO:0000256" key="7">
    <source>
        <dbReference type="SAM" id="MobiDB-lite"/>
    </source>
</evidence>
<keyword evidence="3 6" id="KW-0812">Transmembrane</keyword>
<dbReference type="EMBL" id="CP029347">
    <property type="protein sequence ID" value="AWL12289.1"/>
    <property type="molecule type" value="Genomic_DNA"/>
</dbReference>
<feature type="region of interest" description="Disordered" evidence="7">
    <location>
        <begin position="327"/>
        <end position="354"/>
    </location>
</feature>
<dbReference type="Pfam" id="PF01925">
    <property type="entry name" value="TauE"/>
    <property type="match status" value="1"/>
</dbReference>
<feature type="compositionally biased region" description="Low complexity" evidence="7">
    <location>
        <begin position="335"/>
        <end position="354"/>
    </location>
</feature>
<evidence type="ECO:0000256" key="6">
    <source>
        <dbReference type="RuleBase" id="RU363041"/>
    </source>
</evidence>
<evidence type="ECO:0000256" key="2">
    <source>
        <dbReference type="ARBA" id="ARBA00009142"/>
    </source>
</evidence>
<evidence type="ECO:0000313" key="8">
    <source>
        <dbReference type="EMBL" id="AWL12289.1"/>
    </source>
</evidence>
<evidence type="ECO:0000313" key="9">
    <source>
        <dbReference type="Proteomes" id="UP000245728"/>
    </source>
</evidence>
<dbReference type="OrthoDB" id="128686at2"/>
<dbReference type="AlphaFoldDB" id="A0A2S2E3X4"/>
<dbReference type="PANTHER" id="PTHR31154:SF4">
    <property type="entry name" value="MEMBRANE TRANSPORTER PROTEIN"/>
    <property type="match status" value="1"/>
</dbReference>
<feature type="transmembrane region" description="Helical" evidence="6">
    <location>
        <begin position="272"/>
        <end position="288"/>
    </location>
</feature>
<sequence>MRFKPLLFIWLLPLVLFYLVWLWLVTEQGFWQEAFQHWPMAIAMALGSYAAGSTPMGGGTVGFPILVLLFDHPASMGRDFSFAIQAIGMTSASLFILARKQPLAQGILAGAMLGALVGVPVGLFWLAPVIPELWIKLLFAVIWAGFGLLHLTRLNEIASHSGMLEFDERWDFRLGIALGLTAGATMVATTGVGIDMALYSALVLLFRADLKIAIPTSVIIMAFCSVLAVGIKSLTTGFAPGVWGNWLAAAPVVALGAPLGVFIVARIGRKPTLLIVALLCIGQFLWTLHNEYALLGNLGVSVAVSLVGILLLVFELLHRWGAKLAGDQPTKMQAPPETQPESTQSSSPSGQTTI</sequence>
<dbReference type="InterPro" id="IPR002781">
    <property type="entry name" value="TM_pro_TauE-like"/>
</dbReference>
<feature type="transmembrane region" description="Helical" evidence="6">
    <location>
        <begin position="294"/>
        <end position="314"/>
    </location>
</feature>
<gene>
    <name evidence="8" type="ORF">HMF8227_01816</name>
</gene>
<dbReference type="KEGG" id="salh:HMF8227_01816"/>
<feature type="transmembrane region" description="Helical" evidence="6">
    <location>
        <begin position="46"/>
        <end position="70"/>
    </location>
</feature>
<keyword evidence="9" id="KW-1185">Reference proteome</keyword>
<feature type="transmembrane region" description="Helical" evidence="6">
    <location>
        <begin position="172"/>
        <end position="205"/>
    </location>
</feature>
<protein>
    <recommendedName>
        <fullName evidence="6">Probable membrane transporter protein</fullName>
    </recommendedName>
</protein>
<name>A0A2S2E3X4_9ALTE</name>